<keyword evidence="3" id="KW-1185">Reference proteome</keyword>
<accession>A0ABW5HAV2</accession>
<comment type="caution">
    <text evidence="2">The sequence shown here is derived from an EMBL/GenBank/DDBJ whole genome shotgun (WGS) entry which is preliminary data.</text>
</comment>
<dbReference type="EMBL" id="JBHUKS010000015">
    <property type="protein sequence ID" value="MFD2470034.1"/>
    <property type="molecule type" value="Genomic_DNA"/>
</dbReference>
<protein>
    <submittedName>
        <fullName evidence="2">Uncharacterized protein</fullName>
    </submittedName>
</protein>
<proteinExistence type="predicted"/>
<organism evidence="2 3">
    <name type="scientific">Amycolatopsis silviterrae</name>
    <dbReference type="NCBI Taxonomy" id="1656914"/>
    <lineage>
        <taxon>Bacteria</taxon>
        <taxon>Bacillati</taxon>
        <taxon>Actinomycetota</taxon>
        <taxon>Actinomycetes</taxon>
        <taxon>Pseudonocardiales</taxon>
        <taxon>Pseudonocardiaceae</taxon>
        <taxon>Amycolatopsis</taxon>
    </lineage>
</organism>
<dbReference type="RefSeq" id="WP_378306907.1">
    <property type="nucleotide sequence ID" value="NZ_JBHUKS010000015.1"/>
</dbReference>
<feature type="signal peptide" evidence="1">
    <location>
        <begin position="1"/>
        <end position="24"/>
    </location>
</feature>
<evidence type="ECO:0000313" key="3">
    <source>
        <dbReference type="Proteomes" id="UP001597483"/>
    </source>
</evidence>
<reference evidence="3" key="1">
    <citation type="journal article" date="2019" name="Int. J. Syst. Evol. Microbiol.">
        <title>The Global Catalogue of Microorganisms (GCM) 10K type strain sequencing project: providing services to taxonomists for standard genome sequencing and annotation.</title>
        <authorList>
            <consortium name="The Broad Institute Genomics Platform"/>
            <consortium name="The Broad Institute Genome Sequencing Center for Infectious Disease"/>
            <person name="Wu L."/>
            <person name="Ma J."/>
        </authorList>
    </citation>
    <scope>NUCLEOTIDE SEQUENCE [LARGE SCALE GENOMIC DNA]</scope>
    <source>
        <strain evidence="3">CGMCC 4.7641</strain>
    </source>
</reference>
<feature type="chain" id="PRO_5047344867" evidence="1">
    <location>
        <begin position="25"/>
        <end position="147"/>
    </location>
</feature>
<name>A0ABW5HAV2_9PSEU</name>
<evidence type="ECO:0000256" key="1">
    <source>
        <dbReference type="SAM" id="SignalP"/>
    </source>
</evidence>
<sequence length="147" mass="14889">MLRKLVVAALCALGLVTMGTSANAEPAPSSSVTVAPGTVAPGAAVTFSVTLSNADADPLKGGKLGLGVANGAINQVLDVSTCADCYQAGNTIRYDVGDVPLNGSKTFTFSIGVFASAQLGQYAIEHQFVGDNYSYETLSGPTITVAR</sequence>
<gene>
    <name evidence="2" type="ORF">ACFSVL_21795</name>
</gene>
<evidence type="ECO:0000313" key="2">
    <source>
        <dbReference type="EMBL" id="MFD2470034.1"/>
    </source>
</evidence>
<dbReference type="Proteomes" id="UP001597483">
    <property type="component" value="Unassembled WGS sequence"/>
</dbReference>
<keyword evidence="1" id="KW-0732">Signal</keyword>